<dbReference type="RefSeq" id="WP_086347461.1">
    <property type="nucleotide sequence ID" value="NZ_CP147247.1"/>
</dbReference>
<dbReference type="EMBL" id="NGMM01000001">
    <property type="protein sequence ID" value="OTP18476.1"/>
    <property type="molecule type" value="Genomic_DNA"/>
</dbReference>
<dbReference type="AlphaFoldDB" id="A0A242KBY6"/>
<evidence type="ECO:0000313" key="2">
    <source>
        <dbReference type="EMBL" id="WYJ88523.1"/>
    </source>
</evidence>
<reference evidence="2" key="3">
    <citation type="submission" date="2024-03" db="EMBL/GenBank/DDBJ databases">
        <title>The Genome Sequence of Enterococcus sp. DIV0242b.</title>
        <authorList>
            <consortium name="The Broad Institute Genomics Platform"/>
            <consortium name="The Broad Institute Microbial Omics Core"/>
            <consortium name="The Broad Institute Genomic Center for Infectious Diseases"/>
            <person name="Earl A."/>
            <person name="Manson A."/>
            <person name="Gilmore M."/>
            <person name="Schwartman J."/>
            <person name="Shea T."/>
            <person name="Abouelleil A."/>
            <person name="Cao P."/>
            <person name="Chapman S."/>
            <person name="Cusick C."/>
            <person name="Young S."/>
            <person name="Neafsey D."/>
            <person name="Nusbaum C."/>
            <person name="Birren B."/>
        </authorList>
    </citation>
    <scope>NUCLEOTIDE SEQUENCE</scope>
    <source>
        <strain evidence="2">9E7_DIV0242</strain>
    </source>
</reference>
<accession>A0A242KBY6</accession>
<reference evidence="2" key="2">
    <citation type="submission" date="2017-05" db="EMBL/GenBank/DDBJ databases">
        <authorList>
            <consortium name="The Broad Institute Genomics Platform"/>
            <consortium name="The Broad Institute Genomic Center for Infectious Diseases"/>
            <person name="Earl A."/>
            <person name="Manson A."/>
            <person name="Schwartman J."/>
            <person name="Gilmore M."/>
            <person name="Abouelleil A."/>
            <person name="Cao P."/>
            <person name="Chapman S."/>
            <person name="Cusick C."/>
            <person name="Shea T."/>
            <person name="Young S."/>
            <person name="Neafsey D."/>
            <person name="Nusbaum C."/>
            <person name="Birren B."/>
        </authorList>
    </citation>
    <scope>NUCLEOTIDE SEQUENCE</scope>
    <source>
        <strain evidence="2">9E7_DIV0242</strain>
    </source>
</reference>
<keyword evidence="3" id="KW-1185">Reference proteome</keyword>
<gene>
    <name evidence="2" type="ORF">A5888_000242</name>
    <name evidence="1" type="ORF">A5888_000290</name>
</gene>
<dbReference type="Proteomes" id="UP000195141">
    <property type="component" value="Chromosome"/>
</dbReference>
<sequence length="234" mass="27659">MNQEEIQAQATREEVKQEMLAHLQQKYGEDFVCQSIEYKSWAQPGYENMLAYPVENDSEETFAVYRYDDGASYEDGYVGLLMKPRYLEFIKLIIKKHFEENTITLNYNYAYPSSFDSDISFEEFLRYANKKNNITISIHVLVQEGFTEKSLNTIFEEVKDELEQTIKIGFLSISCYLEASYRADIEARVGQNLGSSSFPTKNRLLMRHASWGQIDFEYEYKERDEWLNQQKKNY</sequence>
<proteinExistence type="predicted"/>
<dbReference type="EMBL" id="CP147247">
    <property type="protein sequence ID" value="WYJ88523.1"/>
    <property type="molecule type" value="Genomic_DNA"/>
</dbReference>
<protein>
    <submittedName>
        <fullName evidence="1">Uncharacterized protein</fullName>
    </submittedName>
</protein>
<dbReference type="OrthoDB" id="2573893at2"/>
<evidence type="ECO:0000313" key="3">
    <source>
        <dbReference type="Proteomes" id="UP000195141"/>
    </source>
</evidence>
<reference evidence="1" key="1">
    <citation type="submission" date="2017-05" db="EMBL/GenBank/DDBJ databases">
        <title>The Genome Sequence of Enterococcus sp. 9E7_DIV0242.</title>
        <authorList>
            <consortium name="The Broad Institute Genomics Platform"/>
            <consortium name="The Broad Institute Genomic Center for Infectious Diseases"/>
            <person name="Earl A."/>
            <person name="Manson A."/>
            <person name="Schwartman J."/>
            <person name="Gilmore M."/>
            <person name="Abouelleil A."/>
            <person name="Cao P."/>
            <person name="Chapman S."/>
            <person name="Cusick C."/>
            <person name="Shea T."/>
            <person name="Young S."/>
            <person name="Neafsey D."/>
            <person name="Nusbaum C."/>
            <person name="Birren B."/>
        </authorList>
    </citation>
    <scope>NUCLEOTIDE SEQUENCE [LARGE SCALE GENOMIC DNA]</scope>
    <source>
        <strain evidence="1">9E7_DIV0242</strain>
    </source>
</reference>
<name>A0A242KBY6_9ENTE</name>
<evidence type="ECO:0000313" key="1">
    <source>
        <dbReference type="EMBL" id="OTP18476.1"/>
    </source>
</evidence>
<organism evidence="1">
    <name type="scientific">Candidatus Enterococcus clewellii</name>
    <dbReference type="NCBI Taxonomy" id="1834193"/>
    <lineage>
        <taxon>Bacteria</taxon>
        <taxon>Bacillati</taxon>
        <taxon>Bacillota</taxon>
        <taxon>Bacilli</taxon>
        <taxon>Lactobacillales</taxon>
        <taxon>Enterococcaceae</taxon>
        <taxon>Enterococcus</taxon>
    </lineage>
</organism>